<evidence type="ECO:0000313" key="2">
    <source>
        <dbReference type="Proteomes" id="UP000479710"/>
    </source>
</evidence>
<organism evidence="1 2">
    <name type="scientific">Oryza meyeriana var. granulata</name>
    <dbReference type="NCBI Taxonomy" id="110450"/>
    <lineage>
        <taxon>Eukaryota</taxon>
        <taxon>Viridiplantae</taxon>
        <taxon>Streptophyta</taxon>
        <taxon>Embryophyta</taxon>
        <taxon>Tracheophyta</taxon>
        <taxon>Spermatophyta</taxon>
        <taxon>Magnoliopsida</taxon>
        <taxon>Liliopsida</taxon>
        <taxon>Poales</taxon>
        <taxon>Poaceae</taxon>
        <taxon>BOP clade</taxon>
        <taxon>Oryzoideae</taxon>
        <taxon>Oryzeae</taxon>
        <taxon>Oryzinae</taxon>
        <taxon>Oryza</taxon>
        <taxon>Oryza meyeriana</taxon>
    </lineage>
</organism>
<dbReference type="EMBL" id="SPHZ02000008">
    <property type="protein sequence ID" value="KAF0904722.1"/>
    <property type="molecule type" value="Genomic_DNA"/>
</dbReference>
<accession>A0A6G1CXA1</accession>
<dbReference type="AlphaFoldDB" id="A0A6G1CXA1"/>
<protein>
    <recommendedName>
        <fullName evidence="3">DUF834 domain-containing protein</fullName>
    </recommendedName>
</protein>
<evidence type="ECO:0000313" key="1">
    <source>
        <dbReference type="EMBL" id="KAF0904722.1"/>
    </source>
</evidence>
<name>A0A6G1CXA1_9ORYZ</name>
<comment type="caution">
    <text evidence="1">The sequence shown here is derived from an EMBL/GenBank/DDBJ whole genome shotgun (WGS) entry which is preliminary data.</text>
</comment>
<proteinExistence type="predicted"/>
<gene>
    <name evidence="1" type="ORF">E2562_036252</name>
</gene>
<reference evidence="1 2" key="1">
    <citation type="submission" date="2019-11" db="EMBL/GenBank/DDBJ databases">
        <title>Whole genome sequence of Oryza granulata.</title>
        <authorList>
            <person name="Li W."/>
        </authorList>
    </citation>
    <scope>NUCLEOTIDE SEQUENCE [LARGE SCALE GENOMIC DNA]</scope>
    <source>
        <strain evidence="2">cv. Menghai</strain>
        <tissue evidence="1">Leaf</tissue>
    </source>
</reference>
<sequence length="100" mass="9946">MCGASLVQAEARLEATTVQGRGSPGADAGVGRVTACGWIVMGGTMQREGEVCGKEGDDLRASGHGGSGRRLGAMDGSGYAGLGICAKSAFTVLKRSLGIS</sequence>
<keyword evidence="2" id="KW-1185">Reference proteome</keyword>
<evidence type="ECO:0008006" key="3">
    <source>
        <dbReference type="Google" id="ProtNLM"/>
    </source>
</evidence>
<dbReference type="Proteomes" id="UP000479710">
    <property type="component" value="Unassembled WGS sequence"/>
</dbReference>